<organism evidence="1 2">
    <name type="scientific">Novosphingobium pentaromativorans US6-1</name>
    <dbReference type="NCBI Taxonomy" id="1088721"/>
    <lineage>
        <taxon>Bacteria</taxon>
        <taxon>Pseudomonadati</taxon>
        <taxon>Pseudomonadota</taxon>
        <taxon>Alphaproteobacteria</taxon>
        <taxon>Sphingomonadales</taxon>
        <taxon>Sphingomonadaceae</taxon>
        <taxon>Novosphingobium</taxon>
    </lineage>
</organism>
<dbReference type="PATRIC" id="fig|1088721.3.peg.4466"/>
<proteinExistence type="predicted"/>
<evidence type="ECO:0000313" key="1">
    <source>
        <dbReference type="EMBL" id="EHJ58493.1"/>
    </source>
</evidence>
<protein>
    <submittedName>
        <fullName evidence="1">Uncharacterized protein</fullName>
    </submittedName>
</protein>
<comment type="caution">
    <text evidence="1">The sequence shown here is derived from an EMBL/GenBank/DDBJ whole genome shotgun (WGS) entry which is preliminary data.</text>
</comment>
<dbReference type="Proteomes" id="UP000004030">
    <property type="component" value="Unassembled WGS sequence"/>
</dbReference>
<dbReference type="AlphaFoldDB" id="G6EJM4"/>
<evidence type="ECO:0000313" key="2">
    <source>
        <dbReference type="Proteomes" id="UP000004030"/>
    </source>
</evidence>
<reference evidence="1 2" key="1">
    <citation type="journal article" date="2012" name="J. Bacteriol.">
        <title>Genome sequence of benzo(a)pyrene-degrading bacterium Novosphingobium pentaromativorans US6-1.</title>
        <authorList>
            <person name="Luo Y.R."/>
            <person name="Kang S.G."/>
            <person name="Kim S.J."/>
            <person name="Kim M.R."/>
            <person name="Li N."/>
            <person name="Lee J.H."/>
            <person name="Kwon K.K."/>
        </authorList>
    </citation>
    <scope>NUCLEOTIDE SEQUENCE [LARGE SCALE GENOMIC DNA]</scope>
    <source>
        <strain evidence="1 2">US6-1</strain>
    </source>
</reference>
<dbReference type="eggNOG" id="ENOG503034C">
    <property type="taxonomic scope" value="Bacteria"/>
</dbReference>
<keyword evidence="2" id="KW-1185">Reference proteome</keyword>
<dbReference type="EMBL" id="AGFM01000077">
    <property type="protein sequence ID" value="EHJ58493.1"/>
    <property type="molecule type" value="Genomic_DNA"/>
</dbReference>
<gene>
    <name evidence="1" type="ORF">NSU_4545</name>
</gene>
<accession>G6EJM4</accession>
<dbReference type="OrthoDB" id="7450634at2"/>
<dbReference type="RefSeq" id="WP_007015452.1">
    <property type="nucleotide sequence ID" value="NZ_AGFM01000077.1"/>
</dbReference>
<dbReference type="KEGG" id="npn:JI59_22875"/>
<name>G6EJM4_9SPHN</name>
<sequence length="98" mass="11590">MDSIMHASILVILLEDHETLEVHRSEIDAWKRLIRFVDSRWSHRFGSQIPPEDETTRITAFFKGKGIYLIARADLSQVSREIDEGEQEHLRTEIFRLR</sequence>